<dbReference type="CDD" id="cd05263">
    <property type="entry name" value="MupV_like_SDR_e"/>
    <property type="match status" value="1"/>
</dbReference>
<dbReference type="InterPro" id="IPR013120">
    <property type="entry name" value="FAR_NAD-bd"/>
</dbReference>
<dbReference type="GO" id="GO:0080019">
    <property type="term" value="F:alcohol-forming very long-chain fatty acyl-CoA reductase activity"/>
    <property type="evidence" value="ECO:0007669"/>
    <property type="project" value="InterPro"/>
</dbReference>
<comment type="caution">
    <text evidence="2">The sequence shown here is derived from an EMBL/GenBank/DDBJ whole genome shotgun (WGS) entry which is preliminary data.</text>
</comment>
<evidence type="ECO:0000259" key="1">
    <source>
        <dbReference type="Pfam" id="PF07993"/>
    </source>
</evidence>
<evidence type="ECO:0000313" key="2">
    <source>
        <dbReference type="EMBL" id="RDI47702.1"/>
    </source>
</evidence>
<gene>
    <name evidence="2" type="ORF">DFR59_101364</name>
</gene>
<dbReference type="InterPro" id="IPR026055">
    <property type="entry name" value="FAR"/>
</dbReference>
<dbReference type="EMBL" id="QQAY01000001">
    <property type="protein sequence ID" value="RDI47702.1"/>
    <property type="molecule type" value="Genomic_DNA"/>
</dbReference>
<dbReference type="Gene3D" id="3.40.50.720">
    <property type="entry name" value="NAD(P)-binding Rossmann-like Domain"/>
    <property type="match status" value="1"/>
</dbReference>
<sequence length="364" mass="41574">MGENYFITGFPGFLSGKLIEGILEQNPDAIIYLLYVPSMKQKAESEIARITEKTSIHKDQLNLVPGDITKNKIGVEDSDWDHLVERIDYIWHLAAIYDLAVPRDIAQKVNVEGTQNVNEFVKNCTRLKRYVYFSTAYVAGDRTGILKEDELIRPKGFHNYYEETKFEAEILVEQLKGEVPVTIIRPGIVKGDSKTGETVKFDGPYFIMNMLHRLRYLPFLPAIKGSDAEVNLVPVDYVIKAVMYLGHHPIGENKTYHITDPSPYKVSTIYAEMMNQLVGKKPLGAISKDVIAYFLSKPTLRRMLGVEKEALDYFIWDGHFDCSQTKMDLEGTGIKCPDFLDGLPSMVQFYKKNKDNQNYHIKIQ</sequence>
<dbReference type="InterPro" id="IPR036291">
    <property type="entry name" value="NAD(P)-bd_dom_sf"/>
</dbReference>
<dbReference type="SUPFAM" id="SSF51735">
    <property type="entry name" value="NAD(P)-binding Rossmann-fold domains"/>
    <property type="match status" value="1"/>
</dbReference>
<protein>
    <submittedName>
        <fullName evidence="2">Thioester reductase-like protein</fullName>
    </submittedName>
</protein>
<accession>A0A370GVK1</accession>
<dbReference type="Proteomes" id="UP000255326">
    <property type="component" value="Unassembled WGS sequence"/>
</dbReference>
<organism evidence="2 3">
    <name type="scientific">Falsibacillus pallidus</name>
    <dbReference type="NCBI Taxonomy" id="493781"/>
    <lineage>
        <taxon>Bacteria</taxon>
        <taxon>Bacillati</taxon>
        <taxon>Bacillota</taxon>
        <taxon>Bacilli</taxon>
        <taxon>Bacillales</taxon>
        <taxon>Bacillaceae</taxon>
        <taxon>Falsibacillus</taxon>
    </lineage>
</organism>
<feature type="domain" description="Thioester reductase (TE)" evidence="1">
    <location>
        <begin position="7"/>
        <end position="242"/>
    </location>
</feature>
<dbReference type="OrthoDB" id="9807212at2"/>
<dbReference type="GO" id="GO:0035336">
    <property type="term" value="P:long-chain fatty-acyl-CoA metabolic process"/>
    <property type="evidence" value="ECO:0007669"/>
    <property type="project" value="TreeGrafter"/>
</dbReference>
<name>A0A370GVK1_9BACI</name>
<dbReference type="AlphaFoldDB" id="A0A370GVK1"/>
<dbReference type="PANTHER" id="PTHR11011:SF45">
    <property type="entry name" value="FATTY ACYL-COA REDUCTASE CG8306-RELATED"/>
    <property type="match status" value="1"/>
</dbReference>
<reference evidence="2 3" key="1">
    <citation type="submission" date="2018-07" db="EMBL/GenBank/DDBJ databases">
        <title>Genomic Encyclopedia of Type Strains, Phase IV (KMG-IV): sequencing the most valuable type-strain genomes for metagenomic binning, comparative biology and taxonomic classification.</title>
        <authorList>
            <person name="Goeker M."/>
        </authorList>
    </citation>
    <scope>NUCLEOTIDE SEQUENCE [LARGE SCALE GENOMIC DNA]</scope>
    <source>
        <strain evidence="2 3">DSM 25281</strain>
    </source>
</reference>
<dbReference type="RefSeq" id="WP_114743909.1">
    <property type="nucleotide sequence ID" value="NZ_QQAY01000001.1"/>
</dbReference>
<evidence type="ECO:0000313" key="3">
    <source>
        <dbReference type="Proteomes" id="UP000255326"/>
    </source>
</evidence>
<dbReference type="PANTHER" id="PTHR11011">
    <property type="entry name" value="MALE STERILITY PROTEIN 2-RELATED"/>
    <property type="match status" value="1"/>
</dbReference>
<keyword evidence="3" id="KW-1185">Reference proteome</keyword>
<proteinExistence type="predicted"/>
<dbReference type="Pfam" id="PF07993">
    <property type="entry name" value="NAD_binding_4"/>
    <property type="match status" value="1"/>
</dbReference>